<dbReference type="EMBL" id="BRLF01000003">
    <property type="protein sequence ID" value="GKX46868.1"/>
    <property type="molecule type" value="Genomic_DNA"/>
</dbReference>
<feature type="compositionally biased region" description="Polar residues" evidence="1">
    <location>
        <begin position="27"/>
        <end position="43"/>
    </location>
</feature>
<organism evidence="3 5">
    <name type="scientific">Pectobacterium carotovorum subsp. carotovorum</name>
    <name type="common">Erwinia carotovora subsp. carotovora</name>
    <dbReference type="NCBI Taxonomy" id="555"/>
    <lineage>
        <taxon>Bacteria</taxon>
        <taxon>Pseudomonadati</taxon>
        <taxon>Pseudomonadota</taxon>
        <taxon>Gammaproteobacteria</taxon>
        <taxon>Enterobacterales</taxon>
        <taxon>Pectobacteriaceae</taxon>
        <taxon>Pectobacterium</taxon>
    </lineage>
</organism>
<evidence type="ECO:0000313" key="2">
    <source>
        <dbReference type="EMBL" id="GKX46868.1"/>
    </source>
</evidence>
<dbReference type="Proteomes" id="UP001058167">
    <property type="component" value="Unassembled WGS sequence"/>
</dbReference>
<sequence length="62" mass="6743">MILGRLLLKIKKGIDKGTIMKLKKPSASASGTSQKSATESPSIIHSYPVVEKALIKKRHKAE</sequence>
<reference evidence="3" key="2">
    <citation type="submission" date="2023-02" db="EMBL/GenBank/DDBJ databases">
        <title>Pectobacterium carotovorum subsp. carotovorum NBRC 12380.</title>
        <authorList>
            <person name="Ichikawa N."/>
            <person name="Sato H."/>
            <person name="Tonouchi N."/>
        </authorList>
    </citation>
    <scope>NUCLEOTIDE SEQUENCE</scope>
    <source>
        <strain evidence="3">NBRC 12380</strain>
    </source>
</reference>
<proteinExistence type="predicted"/>
<gene>
    <name evidence="3" type="ORF">Pcaca03_17580</name>
    <name evidence="2" type="ORF">SOASR016_16200</name>
</gene>
<reference evidence="2" key="1">
    <citation type="submission" date="2022-06" db="EMBL/GenBank/DDBJ databases">
        <title>Draft genome sequences of Pectobacterium carotovorum subsp. carotovorum str. NBRC12380.</title>
        <authorList>
            <person name="Wakabayashi Y."/>
            <person name="Kojima K."/>
        </authorList>
    </citation>
    <scope>NUCLEOTIDE SEQUENCE</scope>
    <source>
        <strain evidence="2">NBRC 12380</strain>
    </source>
</reference>
<dbReference type="Proteomes" id="UP001165145">
    <property type="component" value="Unassembled WGS sequence"/>
</dbReference>
<evidence type="ECO:0000313" key="5">
    <source>
        <dbReference type="Proteomes" id="UP001165145"/>
    </source>
</evidence>
<evidence type="ECO:0000313" key="4">
    <source>
        <dbReference type="Proteomes" id="UP001058167"/>
    </source>
</evidence>
<evidence type="ECO:0000256" key="1">
    <source>
        <dbReference type="SAM" id="MobiDB-lite"/>
    </source>
</evidence>
<protein>
    <submittedName>
        <fullName evidence="3">Uncharacterized protein</fullName>
    </submittedName>
</protein>
<dbReference type="AlphaFoldDB" id="A0AAI9L0Y0"/>
<evidence type="ECO:0000313" key="3">
    <source>
        <dbReference type="EMBL" id="GLV69314.1"/>
    </source>
</evidence>
<feature type="region of interest" description="Disordered" evidence="1">
    <location>
        <begin position="22"/>
        <end position="43"/>
    </location>
</feature>
<accession>A0AAI9L0Y0</accession>
<name>A0AAI9L0Y0_PECCC</name>
<dbReference type="EMBL" id="BSRL01000003">
    <property type="protein sequence ID" value="GLV69314.1"/>
    <property type="molecule type" value="Genomic_DNA"/>
</dbReference>
<comment type="caution">
    <text evidence="3">The sequence shown here is derived from an EMBL/GenBank/DDBJ whole genome shotgun (WGS) entry which is preliminary data.</text>
</comment>
<keyword evidence="4" id="KW-1185">Reference proteome</keyword>